<sequence>MKKRRGKWRHQRRFSRKPLQSTYQFLIIILIIFQKRELVFENPKQKEEIEVRCAIASAPPPAMKFNIANLSMGCRKKLEIVDDQKLSTQYLIIIARGLQMWNLFSTAWPCSNTFFYAHRCDVNLLLATLCTRTIQTCEGSIVKALDCNAVVASRDALTKTVYARLFDWLVDKINISVGKDPNSHVQIGVLDIYGFECFKHNRWGLENTIKGKTSDMVIPSQPVAS</sequence>
<dbReference type="Pfam" id="PF00063">
    <property type="entry name" value="Myosin_head"/>
    <property type="match status" value="1"/>
</dbReference>
<dbReference type="PANTHER" id="PTHR13140:SF781">
    <property type="entry name" value="MYOSIN-15"/>
    <property type="match status" value="1"/>
</dbReference>
<keyword evidence="4" id="KW-0505">Motor protein</keyword>
<evidence type="ECO:0000256" key="4">
    <source>
        <dbReference type="PROSITE-ProRule" id="PRU00782"/>
    </source>
</evidence>
<dbReference type="SUPFAM" id="SSF52540">
    <property type="entry name" value="P-loop containing nucleoside triphosphate hydrolases"/>
    <property type="match status" value="1"/>
</dbReference>
<reference evidence="6" key="1">
    <citation type="journal article" date="2020" name="Nat. Genet.">
        <title>Genomic diversifications of five Gossypium allopolyploid species and their impact on cotton improvement.</title>
        <authorList>
            <person name="Chen Z.J."/>
            <person name="Sreedasyam A."/>
            <person name="Ando A."/>
            <person name="Song Q."/>
            <person name="De Santiago L.M."/>
            <person name="Hulse-Kemp A.M."/>
            <person name="Ding M."/>
            <person name="Ye W."/>
            <person name="Kirkbride R.C."/>
            <person name="Jenkins J."/>
            <person name="Plott C."/>
            <person name="Lovell J."/>
            <person name="Lin Y.M."/>
            <person name="Vaughn R."/>
            <person name="Liu B."/>
            <person name="Simpson S."/>
            <person name="Scheffler B.E."/>
            <person name="Wen L."/>
            <person name="Saski C.A."/>
            <person name="Grover C.E."/>
            <person name="Hu G."/>
            <person name="Conover J.L."/>
            <person name="Carlson J.W."/>
            <person name="Shu S."/>
            <person name="Boston L.B."/>
            <person name="Williams M."/>
            <person name="Peterson D.G."/>
            <person name="McGee K."/>
            <person name="Jones D.C."/>
            <person name="Wendel J.F."/>
            <person name="Stelly D.M."/>
            <person name="Grimwood J."/>
            <person name="Schmutz J."/>
        </authorList>
    </citation>
    <scope>NUCLEOTIDE SEQUENCE [LARGE SCALE GENOMIC DNA]</scope>
    <source>
        <strain evidence="6">cv. TM-1</strain>
    </source>
</reference>
<dbReference type="GO" id="GO:0016020">
    <property type="term" value="C:membrane"/>
    <property type="evidence" value="ECO:0007669"/>
    <property type="project" value="TreeGrafter"/>
</dbReference>
<dbReference type="InterPro" id="IPR027417">
    <property type="entry name" value="P-loop_NTPase"/>
</dbReference>
<evidence type="ECO:0000256" key="3">
    <source>
        <dbReference type="ARBA" id="ARBA00023203"/>
    </source>
</evidence>
<dbReference type="GO" id="GO:0005524">
    <property type="term" value="F:ATP binding"/>
    <property type="evidence" value="ECO:0007669"/>
    <property type="project" value="UniProtKB-KW"/>
</dbReference>
<evidence type="ECO:0000256" key="2">
    <source>
        <dbReference type="ARBA" id="ARBA00022840"/>
    </source>
</evidence>
<dbReference type="GO" id="GO:0000146">
    <property type="term" value="F:microfilament motor activity"/>
    <property type="evidence" value="ECO:0007669"/>
    <property type="project" value="TreeGrafter"/>
</dbReference>
<feature type="domain" description="Myosin motor" evidence="5">
    <location>
        <begin position="1"/>
        <end position="225"/>
    </location>
</feature>
<keyword evidence="6" id="KW-1185">Reference proteome</keyword>
<keyword evidence="1" id="KW-0547">Nucleotide-binding</keyword>
<comment type="similarity">
    <text evidence="4">Belongs to the TRAFAC class myosin-kinesin ATPase superfamily. Myosin family.</text>
</comment>
<accession>A0A1U8L0S1</accession>
<dbReference type="Proteomes" id="UP000818029">
    <property type="component" value="Chromosome D01"/>
</dbReference>
<dbReference type="Gene3D" id="1.20.120.720">
    <property type="entry name" value="Myosin VI head, motor domain, U50 subdomain"/>
    <property type="match status" value="1"/>
</dbReference>
<dbReference type="GO" id="GO:0051015">
    <property type="term" value="F:actin filament binding"/>
    <property type="evidence" value="ECO:0007669"/>
    <property type="project" value="TreeGrafter"/>
</dbReference>
<dbReference type="RefSeq" id="XP_016708253.2">
    <property type="nucleotide sequence ID" value="XM_016852764.2"/>
</dbReference>
<keyword evidence="3 4" id="KW-0009">Actin-binding</keyword>
<dbReference type="STRING" id="3635.A0A1U8L0S1"/>
<dbReference type="GeneID" id="107922639"/>
<dbReference type="GO" id="GO:0007015">
    <property type="term" value="P:actin filament organization"/>
    <property type="evidence" value="ECO:0007669"/>
    <property type="project" value="TreeGrafter"/>
</dbReference>
<protein>
    <submittedName>
        <fullName evidence="7 8">Unconventional myosin-Ic isoform X1</fullName>
    </submittedName>
</protein>
<dbReference type="KEGG" id="ghi:107922639"/>
<dbReference type="InterPro" id="IPR001609">
    <property type="entry name" value="Myosin_head_motor_dom-like"/>
</dbReference>
<keyword evidence="2" id="KW-0067">ATP-binding</keyword>
<dbReference type="GO" id="GO:0016459">
    <property type="term" value="C:myosin complex"/>
    <property type="evidence" value="ECO:0007669"/>
    <property type="project" value="UniProtKB-KW"/>
</dbReference>
<evidence type="ECO:0000313" key="8">
    <source>
        <dbReference type="RefSeq" id="XP_016708253.2"/>
    </source>
</evidence>
<proteinExistence type="inferred from homology"/>
<evidence type="ECO:0000256" key="1">
    <source>
        <dbReference type="ARBA" id="ARBA00022741"/>
    </source>
</evidence>
<dbReference type="GO" id="GO:0005737">
    <property type="term" value="C:cytoplasm"/>
    <property type="evidence" value="ECO:0007669"/>
    <property type="project" value="TreeGrafter"/>
</dbReference>
<dbReference type="PaxDb" id="3635-A0A1U8L0S1"/>
<evidence type="ECO:0000259" key="5">
    <source>
        <dbReference type="PROSITE" id="PS51456"/>
    </source>
</evidence>
<evidence type="ECO:0000313" key="7">
    <source>
        <dbReference type="RefSeq" id="XP_016708251.2"/>
    </source>
</evidence>
<dbReference type="PANTHER" id="PTHR13140">
    <property type="entry name" value="MYOSIN"/>
    <property type="match status" value="1"/>
</dbReference>
<keyword evidence="4" id="KW-0518">Myosin</keyword>
<evidence type="ECO:0000313" key="6">
    <source>
        <dbReference type="Proteomes" id="UP000818029"/>
    </source>
</evidence>
<name>A0A1U8L0S1_GOSHI</name>
<organism evidence="6 7">
    <name type="scientific">Gossypium hirsutum</name>
    <name type="common">Upland cotton</name>
    <name type="synonym">Gossypium mexicanum</name>
    <dbReference type="NCBI Taxonomy" id="3635"/>
    <lineage>
        <taxon>Eukaryota</taxon>
        <taxon>Viridiplantae</taxon>
        <taxon>Streptophyta</taxon>
        <taxon>Embryophyta</taxon>
        <taxon>Tracheophyta</taxon>
        <taxon>Spermatophyta</taxon>
        <taxon>Magnoliopsida</taxon>
        <taxon>eudicotyledons</taxon>
        <taxon>Gunneridae</taxon>
        <taxon>Pentapetalae</taxon>
        <taxon>rosids</taxon>
        <taxon>malvids</taxon>
        <taxon>Malvales</taxon>
        <taxon>Malvaceae</taxon>
        <taxon>Malvoideae</taxon>
        <taxon>Gossypium</taxon>
    </lineage>
</organism>
<gene>
    <name evidence="7 8" type="primary">LOC107922639</name>
</gene>
<comment type="caution">
    <text evidence="4">Lacks conserved residue(s) required for the propagation of feature annotation.</text>
</comment>
<dbReference type="PROSITE" id="PS51456">
    <property type="entry name" value="MYOSIN_MOTOR"/>
    <property type="match status" value="1"/>
</dbReference>
<dbReference type="AlphaFoldDB" id="A0A1U8L0S1"/>
<dbReference type="RefSeq" id="XP_016708251.2">
    <property type="nucleotide sequence ID" value="XM_016852762.2"/>
</dbReference>
<reference evidence="7 8" key="2">
    <citation type="submission" date="2025-05" db="UniProtKB">
        <authorList>
            <consortium name="RefSeq"/>
        </authorList>
    </citation>
    <scope>IDENTIFICATION</scope>
</reference>